<gene>
    <name evidence="5" type="ORF">PACLA_8A065215</name>
</gene>
<feature type="compositionally biased region" description="Polar residues" evidence="3">
    <location>
        <begin position="69"/>
        <end position="84"/>
    </location>
</feature>
<reference evidence="5" key="1">
    <citation type="submission" date="2020-04" db="EMBL/GenBank/DDBJ databases">
        <authorList>
            <person name="Alioto T."/>
            <person name="Alioto T."/>
            <person name="Gomez Garrido J."/>
        </authorList>
    </citation>
    <scope>NUCLEOTIDE SEQUENCE</scope>
    <source>
        <strain evidence="5">A484AB</strain>
    </source>
</reference>
<dbReference type="EMBL" id="CACRXK020000563">
    <property type="protein sequence ID" value="CAB3982998.1"/>
    <property type="molecule type" value="Genomic_DNA"/>
</dbReference>
<dbReference type="SUPFAM" id="SSF56300">
    <property type="entry name" value="Metallo-dependent phosphatases"/>
    <property type="match status" value="1"/>
</dbReference>
<keyword evidence="4" id="KW-0472">Membrane</keyword>
<dbReference type="GO" id="GO:0005615">
    <property type="term" value="C:extracellular space"/>
    <property type="evidence" value="ECO:0007669"/>
    <property type="project" value="TreeGrafter"/>
</dbReference>
<protein>
    <submittedName>
        <fullName evidence="5">Uncharacterized protein</fullName>
    </submittedName>
</protein>
<comment type="caution">
    <text evidence="5">The sequence shown here is derived from an EMBL/GenBank/DDBJ whole genome shotgun (WGS) entry which is preliminary data.</text>
</comment>
<evidence type="ECO:0000256" key="3">
    <source>
        <dbReference type="SAM" id="MobiDB-lite"/>
    </source>
</evidence>
<feature type="region of interest" description="Disordered" evidence="3">
    <location>
        <begin position="58"/>
        <end position="84"/>
    </location>
</feature>
<dbReference type="Proteomes" id="UP001152795">
    <property type="component" value="Unassembled WGS sequence"/>
</dbReference>
<keyword evidence="2" id="KW-0325">Glycoprotein</keyword>
<dbReference type="InterPro" id="IPR029052">
    <property type="entry name" value="Metallo-depent_PP-like"/>
</dbReference>
<dbReference type="Gene3D" id="3.60.21.10">
    <property type="match status" value="1"/>
</dbReference>
<organism evidence="5 6">
    <name type="scientific">Paramuricea clavata</name>
    <name type="common">Red gorgonian</name>
    <name type="synonym">Violescent sea-whip</name>
    <dbReference type="NCBI Taxonomy" id="317549"/>
    <lineage>
        <taxon>Eukaryota</taxon>
        <taxon>Metazoa</taxon>
        <taxon>Cnidaria</taxon>
        <taxon>Anthozoa</taxon>
        <taxon>Octocorallia</taxon>
        <taxon>Malacalcyonacea</taxon>
        <taxon>Plexauridae</taxon>
        <taxon>Paramuricea</taxon>
    </lineage>
</organism>
<keyword evidence="6" id="KW-1185">Reference proteome</keyword>
<evidence type="ECO:0000313" key="5">
    <source>
        <dbReference type="EMBL" id="CAB3982998.1"/>
    </source>
</evidence>
<dbReference type="PANTHER" id="PTHR10340:SF57">
    <property type="entry name" value="METALLOPHOS DOMAIN-CONTAINING PROTEIN"/>
    <property type="match status" value="1"/>
</dbReference>
<keyword evidence="4" id="KW-0812">Transmembrane</keyword>
<accession>A0A6S7FTS6</accession>
<dbReference type="AlphaFoldDB" id="A0A6S7FTS6"/>
<evidence type="ECO:0000313" key="6">
    <source>
        <dbReference type="Proteomes" id="UP001152795"/>
    </source>
</evidence>
<dbReference type="PANTHER" id="PTHR10340">
    <property type="entry name" value="SPHINGOMYELIN PHOSPHODIESTERASE"/>
    <property type="match status" value="1"/>
</dbReference>
<name>A0A6S7FTS6_PARCT</name>
<evidence type="ECO:0000256" key="2">
    <source>
        <dbReference type="ARBA" id="ARBA00023180"/>
    </source>
</evidence>
<keyword evidence="1" id="KW-0378">Hydrolase</keyword>
<dbReference type="OrthoDB" id="348678at2759"/>
<keyword evidence="4" id="KW-1133">Transmembrane helix</keyword>
<evidence type="ECO:0000256" key="1">
    <source>
        <dbReference type="ARBA" id="ARBA00022801"/>
    </source>
</evidence>
<sequence>MADNFDYNVLEKTSGRNGRCSRSTILVFVLSVTVIALVVVIAVTYGKDLQCDDKYHKNHAHNRSKNSSKIHNSTTGNKNSSTIHNSTASSNSMSFFLFSDVHLDPYYKAMAGNDFCRNESKPSTYNASYGRTGCDSPLRLLLEGLDAMKEHAHNLPNLDFVMLSGDTCAHRIKTDRKNVVLEIMNTTSKAVKLRFPDIPYFPSIGNNDIPGHYVMPAENDTWYSDLLNIWQDAILCKHCNMSYQTTTEAELRKTFLYGGYYSVSIAGGNMTLLVLNSMYWTSSTWRPDDYFQERAEKQIKWIEEQLQLAKSTNKKVILTSHIPPGIDAYAGKILWLSNFTDLYMDLVTNKFSEVVAGQIYAHFHKDSFRFLQANKKDLSYKNSSYILLMPSLSPVYRNNPNFRVVHLDPGLRAIKDYEQWYMNLVMATG</sequence>
<proteinExistence type="predicted"/>
<feature type="transmembrane region" description="Helical" evidence="4">
    <location>
        <begin position="25"/>
        <end position="45"/>
    </location>
</feature>
<evidence type="ECO:0000256" key="4">
    <source>
        <dbReference type="SAM" id="Phobius"/>
    </source>
</evidence>
<feature type="compositionally biased region" description="Basic residues" evidence="3">
    <location>
        <begin position="58"/>
        <end position="68"/>
    </location>
</feature>
<dbReference type="GO" id="GO:0008081">
    <property type="term" value="F:phosphoric diester hydrolase activity"/>
    <property type="evidence" value="ECO:0007669"/>
    <property type="project" value="TreeGrafter"/>
</dbReference>